<evidence type="ECO:0000256" key="10">
    <source>
        <dbReference type="ARBA" id="ARBA00023170"/>
    </source>
</evidence>
<comment type="subcellular location">
    <subcellularLocation>
        <location evidence="1">Cell membrane</location>
        <topology evidence="1">Multi-pass membrane protein</topology>
    </subcellularLocation>
</comment>
<keyword evidence="11" id="KW-0325">Glycoprotein</keyword>
<evidence type="ECO:0000256" key="13">
    <source>
        <dbReference type="SAM" id="Phobius"/>
    </source>
</evidence>
<sequence length="519" mass="57591">MKLPVKLGIGSSVLFVFIVLVGFVVFPKLITSKIKGMITLKPGSEIREMFLKVPFGLEFRVYIFNVTNPMEVQRGQAPSLKEVGPFCYEEWKKKVSVQDVEGDDTILYNATDTFIQKMWPGCLSGNEEVTIPHPMILGVVNTVAIQKPGALTLVNKAIKSIYSNPTSIFVTAKASDILFNGIIINCDVKDFAGKAICSQLKEAPSLTHISENELGFSLLAPKNATPGKRIKAYRGVNNFKDVGRIIEYDGADKIDVWPTEECNAIKGTDGTIFPPLLEEDEGLASFAPDLCRSLVAEFQQKTKYDGIPVRKYSATLGDMSTNENEKCYCPTPETCLKKGIMDLYKCIGVPIYATLPHFYEADEGYLKGVKGLKPEKSKHEIVILFEGMTGSPVFAKKRLQFNMPLKANPKIELFNNFTETILPIFWIEEGVELNNTFTKPLKDLFRMKKIVKVSTWVILLGSLLGLSAAGYLFFKESGKADITPVHKVRPSDGRKTISSVSGNDLEGHENHAMSKTEMI</sequence>
<evidence type="ECO:0000256" key="5">
    <source>
        <dbReference type="ARBA" id="ARBA00022692"/>
    </source>
</evidence>
<dbReference type="GO" id="GO:0005737">
    <property type="term" value="C:cytoplasm"/>
    <property type="evidence" value="ECO:0007669"/>
    <property type="project" value="TreeGrafter"/>
</dbReference>
<feature type="transmembrane region" description="Helical" evidence="13">
    <location>
        <begin position="453"/>
        <end position="474"/>
    </location>
</feature>
<dbReference type="PANTHER" id="PTHR11923">
    <property type="entry name" value="SCAVENGER RECEPTOR CLASS B TYPE-1 SR-B1"/>
    <property type="match status" value="1"/>
</dbReference>
<dbReference type="InterPro" id="IPR002159">
    <property type="entry name" value="CD36_fam"/>
</dbReference>
<comment type="similarity">
    <text evidence="2">Belongs to the CD36 family.</text>
</comment>
<feature type="transmembrane region" description="Helical" evidence="13">
    <location>
        <begin position="12"/>
        <end position="31"/>
    </location>
</feature>
<dbReference type="EMBL" id="KJ027554">
    <property type="protein sequence ID" value="AIX97076.1"/>
    <property type="molecule type" value="mRNA"/>
</dbReference>
<evidence type="ECO:0000256" key="4">
    <source>
        <dbReference type="ARBA" id="ARBA00022606"/>
    </source>
</evidence>
<keyword evidence="4" id="KW-0716">Sensory transduction</keyword>
<evidence type="ECO:0000256" key="8">
    <source>
        <dbReference type="ARBA" id="ARBA00023136"/>
    </source>
</evidence>
<evidence type="ECO:0000256" key="2">
    <source>
        <dbReference type="ARBA" id="ARBA00010532"/>
    </source>
</evidence>
<dbReference type="GO" id="GO:0005886">
    <property type="term" value="C:plasma membrane"/>
    <property type="evidence" value="ECO:0007669"/>
    <property type="project" value="UniProtKB-SubCell"/>
</dbReference>
<evidence type="ECO:0000256" key="12">
    <source>
        <dbReference type="SAM" id="MobiDB-lite"/>
    </source>
</evidence>
<reference evidence="14" key="1">
    <citation type="journal article" date="2014" name="Comp. Biochem. Physiol. Part D Genomics Proteomics">
        <title>Analysis of chemosensory gene families in the beetle Monochamus alternatus and its parasitoid Dastarcus helophoroides.</title>
        <authorList>
            <person name="Wang J."/>
            <person name="Li D.Z."/>
            <person name="Min S.F."/>
            <person name="Mi F."/>
            <person name="Zhou S.S."/>
            <person name="Wang M.Q."/>
        </authorList>
    </citation>
    <scope>NUCLEOTIDE SEQUENCE</scope>
</reference>
<dbReference type="Pfam" id="PF01130">
    <property type="entry name" value="CD36"/>
    <property type="match status" value="1"/>
</dbReference>
<proteinExistence type="evidence at transcript level"/>
<evidence type="ECO:0000256" key="7">
    <source>
        <dbReference type="ARBA" id="ARBA00022989"/>
    </source>
</evidence>
<protein>
    <submittedName>
        <fullName evidence="14">Sensory neuron membrane protein 1</fullName>
    </submittedName>
</protein>
<evidence type="ECO:0000313" key="14">
    <source>
        <dbReference type="EMBL" id="AIX97076.1"/>
    </source>
</evidence>
<feature type="region of interest" description="Disordered" evidence="12">
    <location>
        <begin position="485"/>
        <end position="519"/>
    </location>
</feature>
<evidence type="ECO:0000256" key="9">
    <source>
        <dbReference type="ARBA" id="ARBA00023157"/>
    </source>
</evidence>
<evidence type="ECO:0000256" key="3">
    <source>
        <dbReference type="ARBA" id="ARBA00022475"/>
    </source>
</evidence>
<evidence type="ECO:0000256" key="6">
    <source>
        <dbReference type="ARBA" id="ARBA00022725"/>
    </source>
</evidence>
<dbReference type="PANTHER" id="PTHR11923:SF69">
    <property type="entry name" value="SENSORY NEURON MEMBRANE PROTEIN 1"/>
    <property type="match status" value="1"/>
</dbReference>
<evidence type="ECO:0000256" key="1">
    <source>
        <dbReference type="ARBA" id="ARBA00004651"/>
    </source>
</evidence>
<dbReference type="PRINTS" id="PR01609">
    <property type="entry name" value="CD36FAMILY"/>
</dbReference>
<dbReference type="GO" id="GO:0005044">
    <property type="term" value="F:scavenger receptor activity"/>
    <property type="evidence" value="ECO:0007669"/>
    <property type="project" value="TreeGrafter"/>
</dbReference>
<accession>A0A1I9HZQ1</accession>
<keyword evidence="10" id="KW-0675">Receptor</keyword>
<keyword evidence="8 13" id="KW-0472">Membrane</keyword>
<keyword evidence="3" id="KW-1003">Cell membrane</keyword>
<gene>
    <name evidence="14" type="primary">snmp1</name>
</gene>
<keyword evidence="5 13" id="KW-0812">Transmembrane</keyword>
<evidence type="ECO:0000256" key="11">
    <source>
        <dbReference type="ARBA" id="ARBA00023180"/>
    </source>
</evidence>
<dbReference type="GO" id="GO:0007608">
    <property type="term" value="P:sensory perception of smell"/>
    <property type="evidence" value="ECO:0007669"/>
    <property type="project" value="UniProtKB-KW"/>
</dbReference>
<keyword evidence="9" id="KW-1015">Disulfide bond</keyword>
<organism evidence="14">
    <name type="scientific">Monochamus alternatus</name>
    <name type="common">Japanese pine sawyer beetle</name>
    <dbReference type="NCBI Taxonomy" id="192382"/>
    <lineage>
        <taxon>Eukaryota</taxon>
        <taxon>Metazoa</taxon>
        <taxon>Ecdysozoa</taxon>
        <taxon>Arthropoda</taxon>
        <taxon>Hexapoda</taxon>
        <taxon>Insecta</taxon>
        <taxon>Pterygota</taxon>
        <taxon>Neoptera</taxon>
        <taxon>Endopterygota</taxon>
        <taxon>Coleoptera</taxon>
        <taxon>Polyphaga</taxon>
        <taxon>Cucujiformia</taxon>
        <taxon>Chrysomeloidea</taxon>
        <taxon>Cerambycidae</taxon>
        <taxon>Lamiinae</taxon>
        <taxon>Monochamini</taxon>
        <taxon>Monochamus</taxon>
    </lineage>
</organism>
<keyword evidence="6" id="KW-0552">Olfaction</keyword>
<feature type="compositionally biased region" description="Basic and acidic residues" evidence="12">
    <location>
        <begin position="505"/>
        <end position="519"/>
    </location>
</feature>
<name>A0A1I9HZQ1_MONAT</name>
<dbReference type="AlphaFoldDB" id="A0A1I9HZQ1"/>
<keyword evidence="7 13" id="KW-1133">Transmembrane helix</keyword>